<dbReference type="Proteomes" id="UP000242754">
    <property type="component" value="Unassembled WGS sequence"/>
</dbReference>
<feature type="signal peptide" evidence="2">
    <location>
        <begin position="1"/>
        <end position="23"/>
    </location>
</feature>
<dbReference type="EMBL" id="FJNE01000003">
    <property type="protein sequence ID" value="CZQ88559.1"/>
    <property type="molecule type" value="Genomic_DNA"/>
</dbReference>
<keyword evidence="1" id="KW-1133">Transmembrane helix</keyword>
<evidence type="ECO:0000256" key="2">
    <source>
        <dbReference type="SAM" id="SignalP"/>
    </source>
</evidence>
<keyword evidence="2" id="KW-0732">Signal</keyword>
<evidence type="ECO:0000256" key="1">
    <source>
        <dbReference type="SAM" id="Phobius"/>
    </source>
</evidence>
<evidence type="ECO:0000313" key="3">
    <source>
        <dbReference type="EMBL" id="CZQ88559.1"/>
    </source>
</evidence>
<feature type="chain" id="PRO_5039426572" evidence="2">
    <location>
        <begin position="24"/>
        <end position="173"/>
    </location>
</feature>
<proteinExistence type="predicted"/>
<keyword evidence="4" id="KW-1185">Reference proteome</keyword>
<dbReference type="RefSeq" id="WP_087032194.1">
    <property type="nucleotide sequence ID" value="NZ_FJNE01000003.1"/>
</dbReference>
<organism evidence="3 4">
    <name type="scientific">Trichococcus palustris</name>
    <dbReference type="NCBI Taxonomy" id="140314"/>
    <lineage>
        <taxon>Bacteria</taxon>
        <taxon>Bacillati</taxon>
        <taxon>Bacillota</taxon>
        <taxon>Bacilli</taxon>
        <taxon>Lactobacillales</taxon>
        <taxon>Carnobacteriaceae</taxon>
        <taxon>Trichococcus</taxon>
    </lineage>
</organism>
<keyword evidence="1" id="KW-0472">Membrane</keyword>
<keyword evidence="1" id="KW-0812">Transmembrane</keyword>
<dbReference type="STRING" id="140314.SAMN04488076_12226"/>
<sequence>MKKVIVSLLFAFVLFLGTAPNVAAATENDIIATLEATNLPANYVQQAKNYLMSHDVTAAQADQIIAHINNAQAIVTASGSKSVNQLSDAERHAILAELSAAAAVLDMTVTVTSKEVVFSGADGTVVATFPTKGNDVKQTGSNNVYLAGGITLLVAAVGSAVVAKKRFYAPVEA</sequence>
<protein>
    <submittedName>
        <fullName evidence="3">Uncharacterized protein</fullName>
    </submittedName>
</protein>
<dbReference type="OrthoDB" id="2165286at2"/>
<feature type="transmembrane region" description="Helical" evidence="1">
    <location>
        <begin position="144"/>
        <end position="163"/>
    </location>
</feature>
<accession>A0A143YGT9</accession>
<reference evidence="3 4" key="1">
    <citation type="submission" date="2016-02" db="EMBL/GenBank/DDBJ databases">
        <authorList>
            <person name="Wen L."/>
            <person name="He K."/>
            <person name="Yang H."/>
        </authorList>
    </citation>
    <scope>NUCLEOTIDE SEQUENCE [LARGE SCALE GENOMIC DNA]</scope>
    <source>
        <strain evidence="3">Trichococcus palustris</strain>
    </source>
</reference>
<gene>
    <name evidence="3" type="ORF">Tpal_1012</name>
</gene>
<name>A0A143YGT9_9LACT</name>
<dbReference type="AlphaFoldDB" id="A0A143YGT9"/>
<evidence type="ECO:0000313" key="4">
    <source>
        <dbReference type="Proteomes" id="UP000242754"/>
    </source>
</evidence>